<sequence length="80" mass="8025">MSSSRAVTRASGTCGQAAGPPRLEGAGCMSDRKGGRAAEGHGVRQAGDGDPGCHQHREHRCGHPVGEGAHGGQRTLGPGE</sequence>
<dbReference type="AlphaFoldDB" id="A0AA40LR80"/>
<evidence type="ECO:0000313" key="3">
    <source>
        <dbReference type="Proteomes" id="UP001177744"/>
    </source>
</evidence>
<feature type="region of interest" description="Disordered" evidence="1">
    <location>
        <begin position="1"/>
        <end position="80"/>
    </location>
</feature>
<feature type="compositionally biased region" description="Basic and acidic residues" evidence="1">
    <location>
        <begin position="30"/>
        <end position="42"/>
    </location>
</feature>
<protein>
    <submittedName>
        <fullName evidence="2">Uncharacterized protein</fullName>
    </submittedName>
</protein>
<evidence type="ECO:0000256" key="1">
    <source>
        <dbReference type="SAM" id="MobiDB-lite"/>
    </source>
</evidence>
<reference evidence="2" key="1">
    <citation type="submission" date="2023-06" db="EMBL/GenBank/DDBJ databases">
        <title>Reference genome for the Northern bat (Eptesicus nilssonii), a most northern bat species.</title>
        <authorList>
            <person name="Laine V.N."/>
            <person name="Pulliainen A.T."/>
            <person name="Lilley T.M."/>
        </authorList>
    </citation>
    <scope>NUCLEOTIDE SEQUENCE</scope>
    <source>
        <strain evidence="2">BLF_Eptnil</strain>
        <tissue evidence="2">Kidney</tissue>
    </source>
</reference>
<accession>A0AA40LR80</accession>
<keyword evidence="3" id="KW-1185">Reference proteome</keyword>
<name>A0AA40LR80_CNENI</name>
<comment type="caution">
    <text evidence="2">The sequence shown here is derived from an EMBL/GenBank/DDBJ whole genome shotgun (WGS) entry which is preliminary data.</text>
</comment>
<gene>
    <name evidence="2" type="ORF">QTO34_017408</name>
</gene>
<organism evidence="2 3">
    <name type="scientific">Cnephaeus nilssonii</name>
    <name type="common">Northern bat</name>
    <name type="synonym">Eptesicus nilssonii</name>
    <dbReference type="NCBI Taxonomy" id="3371016"/>
    <lineage>
        <taxon>Eukaryota</taxon>
        <taxon>Metazoa</taxon>
        <taxon>Chordata</taxon>
        <taxon>Craniata</taxon>
        <taxon>Vertebrata</taxon>
        <taxon>Euteleostomi</taxon>
        <taxon>Mammalia</taxon>
        <taxon>Eutheria</taxon>
        <taxon>Laurasiatheria</taxon>
        <taxon>Chiroptera</taxon>
        <taxon>Yangochiroptera</taxon>
        <taxon>Vespertilionidae</taxon>
        <taxon>Cnephaeus</taxon>
    </lineage>
</organism>
<dbReference type="EMBL" id="JAULJE010000007">
    <property type="protein sequence ID" value="KAK1341008.1"/>
    <property type="molecule type" value="Genomic_DNA"/>
</dbReference>
<evidence type="ECO:0000313" key="2">
    <source>
        <dbReference type="EMBL" id="KAK1341008.1"/>
    </source>
</evidence>
<proteinExistence type="predicted"/>
<dbReference type="Proteomes" id="UP001177744">
    <property type="component" value="Unassembled WGS sequence"/>
</dbReference>
<feature type="compositionally biased region" description="Polar residues" evidence="1">
    <location>
        <begin position="1"/>
        <end position="14"/>
    </location>
</feature>